<sequence>MLGTFSNLFSYTIRRNHLSTREFRILRPSSSKSYELMSIQRMKMISFKSRILFSSVTYMNQQTIFRSYVTPTYFTEVIISLFQLLNNVNIIWLFLSEENFKLLLIQEI</sequence>
<reference evidence="3 5" key="2">
    <citation type="submission" date="2024-07" db="EMBL/GenBank/DDBJ databases">
        <authorList>
            <person name="Akdeniz Z."/>
        </authorList>
    </citation>
    <scope>NUCLEOTIDE SEQUENCE [LARGE SCALE GENOMIC DNA]</scope>
</reference>
<evidence type="ECO:0000313" key="5">
    <source>
        <dbReference type="Proteomes" id="UP001642409"/>
    </source>
</evidence>
<dbReference type="EMBL" id="CATOUU010000785">
    <property type="protein sequence ID" value="CAI9948112.1"/>
    <property type="molecule type" value="Genomic_DNA"/>
</dbReference>
<dbReference type="EMBL" id="CAXDID020000227">
    <property type="protein sequence ID" value="CAL6059919.1"/>
    <property type="molecule type" value="Genomic_DNA"/>
</dbReference>
<evidence type="ECO:0000313" key="2">
    <source>
        <dbReference type="EMBL" id="CAI9948123.1"/>
    </source>
</evidence>
<organism evidence="2">
    <name type="scientific">Hexamita inflata</name>
    <dbReference type="NCBI Taxonomy" id="28002"/>
    <lineage>
        <taxon>Eukaryota</taxon>
        <taxon>Metamonada</taxon>
        <taxon>Diplomonadida</taxon>
        <taxon>Hexamitidae</taxon>
        <taxon>Hexamitinae</taxon>
        <taxon>Hexamita</taxon>
    </lineage>
</organism>
<proteinExistence type="predicted"/>
<protein>
    <submittedName>
        <fullName evidence="3">Hypothetical_protein</fullName>
    </submittedName>
</protein>
<accession>A0AA86Q1Z5</accession>
<dbReference type="Proteomes" id="UP001642409">
    <property type="component" value="Unassembled WGS sequence"/>
</dbReference>
<gene>
    <name evidence="1" type="ORF">HINF_LOCUS35757</name>
    <name evidence="2" type="ORF">HINF_LOCUS35768</name>
    <name evidence="3" type="ORF">HINF_LOCUS48978</name>
    <name evidence="4" type="ORF">HINF_LOCUS48989</name>
</gene>
<keyword evidence="5" id="KW-1185">Reference proteome</keyword>
<dbReference type="EMBL" id="CAXDID020000227">
    <property type="protein sequence ID" value="CAL6059941.1"/>
    <property type="molecule type" value="Genomic_DNA"/>
</dbReference>
<name>A0AA86Q1Z5_9EUKA</name>
<dbReference type="EMBL" id="CATOUU010000785">
    <property type="protein sequence ID" value="CAI9948123.1"/>
    <property type="molecule type" value="Genomic_DNA"/>
</dbReference>
<evidence type="ECO:0000313" key="4">
    <source>
        <dbReference type="EMBL" id="CAL6059941.1"/>
    </source>
</evidence>
<reference evidence="2" key="1">
    <citation type="submission" date="2023-06" db="EMBL/GenBank/DDBJ databases">
        <authorList>
            <person name="Kurt Z."/>
        </authorList>
    </citation>
    <scope>NUCLEOTIDE SEQUENCE</scope>
</reference>
<dbReference type="AlphaFoldDB" id="A0AA86Q1Z5"/>
<comment type="caution">
    <text evidence="2">The sequence shown here is derived from an EMBL/GenBank/DDBJ whole genome shotgun (WGS) entry which is preliminary data.</text>
</comment>
<evidence type="ECO:0000313" key="1">
    <source>
        <dbReference type="EMBL" id="CAI9948112.1"/>
    </source>
</evidence>
<evidence type="ECO:0000313" key="3">
    <source>
        <dbReference type="EMBL" id="CAL6059919.1"/>
    </source>
</evidence>